<dbReference type="Proteomes" id="UP000634136">
    <property type="component" value="Unassembled WGS sequence"/>
</dbReference>
<keyword evidence="4" id="KW-1185">Reference proteome</keyword>
<dbReference type="EMBL" id="JAAIUW010000009">
    <property type="protein sequence ID" value="KAF7814384.1"/>
    <property type="molecule type" value="Genomic_DNA"/>
</dbReference>
<feature type="region of interest" description="Disordered" evidence="2">
    <location>
        <begin position="100"/>
        <end position="129"/>
    </location>
</feature>
<dbReference type="PANTHER" id="PTHR31245:SF20">
    <property type="entry name" value="F18B13.13 PROTEIN"/>
    <property type="match status" value="1"/>
</dbReference>
<dbReference type="PANTHER" id="PTHR31245">
    <property type="entry name" value="UBIQUITIN SYSTEM COMPONENT CUE PROTEIN"/>
    <property type="match status" value="1"/>
</dbReference>
<reference evidence="3" key="1">
    <citation type="submission" date="2020-09" db="EMBL/GenBank/DDBJ databases">
        <title>Genome-Enabled Discovery of Anthraquinone Biosynthesis in Senna tora.</title>
        <authorList>
            <person name="Kang S.-H."/>
            <person name="Pandey R.P."/>
            <person name="Lee C.-M."/>
            <person name="Sim J.-S."/>
            <person name="Jeong J.-T."/>
            <person name="Choi B.-S."/>
            <person name="Jung M."/>
            <person name="Ginzburg D."/>
            <person name="Zhao K."/>
            <person name="Won S.Y."/>
            <person name="Oh T.-J."/>
            <person name="Yu Y."/>
            <person name="Kim N.-H."/>
            <person name="Lee O.R."/>
            <person name="Lee T.-H."/>
            <person name="Bashyal P."/>
            <person name="Kim T.-S."/>
            <person name="Lee W.-H."/>
            <person name="Kawkins C."/>
            <person name="Kim C.-K."/>
            <person name="Kim J.S."/>
            <person name="Ahn B.O."/>
            <person name="Rhee S.Y."/>
            <person name="Sohng J.K."/>
        </authorList>
    </citation>
    <scope>NUCLEOTIDE SEQUENCE</scope>
    <source>
        <tissue evidence="3">Leaf</tissue>
    </source>
</reference>
<proteinExistence type="predicted"/>
<evidence type="ECO:0000256" key="2">
    <source>
        <dbReference type="SAM" id="MobiDB-lite"/>
    </source>
</evidence>
<evidence type="ECO:0000313" key="4">
    <source>
        <dbReference type="Proteomes" id="UP000634136"/>
    </source>
</evidence>
<dbReference type="CDD" id="cd14279">
    <property type="entry name" value="CUE"/>
    <property type="match status" value="1"/>
</dbReference>
<evidence type="ECO:0000256" key="1">
    <source>
        <dbReference type="SAM" id="Coils"/>
    </source>
</evidence>
<organism evidence="3 4">
    <name type="scientific">Senna tora</name>
    <dbReference type="NCBI Taxonomy" id="362788"/>
    <lineage>
        <taxon>Eukaryota</taxon>
        <taxon>Viridiplantae</taxon>
        <taxon>Streptophyta</taxon>
        <taxon>Embryophyta</taxon>
        <taxon>Tracheophyta</taxon>
        <taxon>Spermatophyta</taxon>
        <taxon>Magnoliopsida</taxon>
        <taxon>eudicotyledons</taxon>
        <taxon>Gunneridae</taxon>
        <taxon>Pentapetalae</taxon>
        <taxon>rosids</taxon>
        <taxon>fabids</taxon>
        <taxon>Fabales</taxon>
        <taxon>Fabaceae</taxon>
        <taxon>Caesalpinioideae</taxon>
        <taxon>Cassia clade</taxon>
        <taxon>Senna</taxon>
    </lineage>
</organism>
<keyword evidence="1" id="KW-0175">Coiled coil</keyword>
<comment type="caution">
    <text evidence="3">The sequence shown here is derived from an EMBL/GenBank/DDBJ whole genome shotgun (WGS) entry which is preliminary data.</text>
</comment>
<dbReference type="AlphaFoldDB" id="A0A834WEP5"/>
<protein>
    <submittedName>
        <fullName evidence="3">Ubiquitin system component CUE protein</fullName>
    </submittedName>
</protein>
<name>A0A834WEP5_9FABA</name>
<feature type="coiled-coil region" evidence="1">
    <location>
        <begin position="217"/>
        <end position="244"/>
    </location>
</feature>
<dbReference type="OrthoDB" id="440455at2759"/>
<evidence type="ECO:0000313" key="3">
    <source>
        <dbReference type="EMBL" id="KAF7814384.1"/>
    </source>
</evidence>
<sequence length="270" mass="30185">MSAAVCGSKRSFFEDIPPSPPVSKRLRCSSSTSPIRFSAPTLVDHLRSLFPHMEVQVYLYIEVKLLLERALQECGNDLDAAIKSLNELCLRSADGIPGSAEGSDANVETAGTLKDNGDASAYENQSSTNNLPANGAEWVDLFVREMMSATSVDDARTRASRMLEVLEKSISGHARAEATHVIQKENIMLKEQIEGLTRENTILKSAFKIQHERQTEYESKSQELQHLKQLVSQYQEQLRTLEVNNYALAMHLKQAQQCNSFPGRFHPDIF</sequence>
<gene>
    <name evidence="3" type="ORF">G2W53_028353</name>
</gene>
<accession>A0A834WEP5</accession>